<evidence type="ECO:0000256" key="1">
    <source>
        <dbReference type="ARBA" id="ARBA00003863"/>
    </source>
</evidence>
<comment type="similarity">
    <text evidence="2">Belongs to the alpha/beta-type SASP family.</text>
</comment>
<name>A0A2T2XLQ4_9FIRM</name>
<gene>
    <name evidence="4" type="ORF">C7B46_00075</name>
</gene>
<organism evidence="4 5">
    <name type="scientific">Sulfobacillus benefaciens</name>
    <dbReference type="NCBI Taxonomy" id="453960"/>
    <lineage>
        <taxon>Bacteria</taxon>
        <taxon>Bacillati</taxon>
        <taxon>Bacillota</taxon>
        <taxon>Clostridia</taxon>
        <taxon>Eubacteriales</taxon>
        <taxon>Clostridiales Family XVII. Incertae Sedis</taxon>
        <taxon>Sulfobacillus</taxon>
    </lineage>
</organism>
<dbReference type="InterPro" id="IPR038300">
    <property type="entry name" value="SASP_sf_alpha/beta"/>
</dbReference>
<dbReference type="Proteomes" id="UP000242972">
    <property type="component" value="Unassembled WGS sequence"/>
</dbReference>
<dbReference type="AlphaFoldDB" id="A0A2T2XLQ4"/>
<dbReference type="InterPro" id="IPR018126">
    <property type="entry name" value="SASP_alpha/beta-type_CS"/>
</dbReference>
<evidence type="ECO:0000313" key="5">
    <source>
        <dbReference type="Proteomes" id="UP000242972"/>
    </source>
</evidence>
<sequence length="76" mass="8498">MAKWTNGPSVLSNTVRDRFKYEVASELGLLDEIEQKGWADMPTRQLGRIGGKIGGNMVKVMIRMAEESMAEQSPKQ</sequence>
<dbReference type="Gene3D" id="6.10.10.80">
    <property type="entry name" value="Small, acid-soluble spore protein, alpha/beta type-like"/>
    <property type="match status" value="1"/>
</dbReference>
<dbReference type="GO" id="GO:0003690">
    <property type="term" value="F:double-stranded DNA binding"/>
    <property type="evidence" value="ECO:0007669"/>
    <property type="project" value="InterPro"/>
</dbReference>
<evidence type="ECO:0000256" key="2">
    <source>
        <dbReference type="ARBA" id="ARBA00005442"/>
    </source>
</evidence>
<dbReference type="GO" id="GO:0006265">
    <property type="term" value="P:DNA topological change"/>
    <property type="evidence" value="ECO:0007669"/>
    <property type="project" value="InterPro"/>
</dbReference>
<accession>A0A2T2XLQ4</accession>
<dbReference type="InterPro" id="IPR001448">
    <property type="entry name" value="SASP_alpha/beta-type"/>
</dbReference>
<dbReference type="EMBL" id="PXYW01000001">
    <property type="protein sequence ID" value="PSR35426.1"/>
    <property type="molecule type" value="Genomic_DNA"/>
</dbReference>
<evidence type="ECO:0000313" key="4">
    <source>
        <dbReference type="EMBL" id="PSR35426.1"/>
    </source>
</evidence>
<comment type="function">
    <text evidence="1">SASP are bound to spore DNA. They are double-stranded DNA-binding proteins that cause DNA to change to an a-like conformation. They protect the DNA backbone from chemical and enzymatic cleavage and are thus involved in dormant spore's high resistance to UV light.</text>
</comment>
<proteinExistence type="inferred from homology"/>
<evidence type="ECO:0000256" key="3">
    <source>
        <dbReference type="ARBA" id="ARBA00023125"/>
    </source>
</evidence>
<dbReference type="Pfam" id="PF00269">
    <property type="entry name" value="SASP"/>
    <property type="match status" value="1"/>
</dbReference>
<comment type="caution">
    <text evidence="4">The sequence shown here is derived from an EMBL/GenBank/DDBJ whole genome shotgun (WGS) entry which is preliminary data.</text>
</comment>
<reference evidence="4 5" key="1">
    <citation type="journal article" date="2014" name="BMC Genomics">
        <title>Comparison of environmental and isolate Sulfobacillus genomes reveals diverse carbon, sulfur, nitrogen, and hydrogen metabolisms.</title>
        <authorList>
            <person name="Justice N.B."/>
            <person name="Norman A."/>
            <person name="Brown C.T."/>
            <person name="Singh A."/>
            <person name="Thomas B.C."/>
            <person name="Banfield J.F."/>
        </authorList>
    </citation>
    <scope>NUCLEOTIDE SEQUENCE [LARGE SCALE GENOMIC DNA]</scope>
    <source>
        <strain evidence="4">AMDSBA4</strain>
    </source>
</reference>
<protein>
    <submittedName>
        <fullName evidence="4">Spore protein alpha/beta</fullName>
    </submittedName>
</protein>
<keyword evidence="3" id="KW-0238">DNA-binding</keyword>
<dbReference type="PROSITE" id="PS00304">
    <property type="entry name" value="SASP_1"/>
    <property type="match status" value="1"/>
</dbReference>